<keyword evidence="8 14" id="KW-1133">Transmembrane helix</keyword>
<evidence type="ECO:0000256" key="14">
    <source>
        <dbReference type="SAM" id="Phobius"/>
    </source>
</evidence>
<dbReference type="InterPro" id="IPR051224">
    <property type="entry name" value="NiCoT_RcnA"/>
</dbReference>
<name>A0ABS1VUF8_9ACTN</name>
<evidence type="ECO:0000256" key="12">
    <source>
        <dbReference type="ARBA" id="ARBA00023285"/>
    </source>
</evidence>
<protein>
    <submittedName>
        <fullName evidence="15">Sulfite exporter TauE/SafE family protein</fullName>
    </submittedName>
</protein>
<dbReference type="RefSeq" id="WP_202994763.1">
    <property type="nucleotide sequence ID" value="NZ_JAENHO010000008.1"/>
</dbReference>
<feature type="transmembrane region" description="Helical" evidence="14">
    <location>
        <begin position="577"/>
        <end position="597"/>
    </location>
</feature>
<feature type="region of interest" description="Disordered" evidence="13">
    <location>
        <begin position="183"/>
        <end position="278"/>
    </location>
</feature>
<gene>
    <name evidence="15" type="ORF">JKJ07_27840</name>
</gene>
<proteinExistence type="predicted"/>
<evidence type="ECO:0000256" key="6">
    <source>
        <dbReference type="ARBA" id="ARBA00022596"/>
    </source>
</evidence>
<feature type="transmembrane region" description="Helical" evidence="14">
    <location>
        <begin position="43"/>
        <end position="64"/>
    </location>
</feature>
<feature type="transmembrane region" description="Helical" evidence="14">
    <location>
        <begin position="500"/>
        <end position="525"/>
    </location>
</feature>
<feature type="compositionally biased region" description="Basic residues" evidence="13">
    <location>
        <begin position="483"/>
        <end position="496"/>
    </location>
</feature>
<evidence type="ECO:0000256" key="8">
    <source>
        <dbReference type="ARBA" id="ARBA00022989"/>
    </source>
</evidence>
<dbReference type="Proteomes" id="UP000598996">
    <property type="component" value="Unassembled WGS sequence"/>
</dbReference>
<dbReference type="Pfam" id="PF03824">
    <property type="entry name" value="NicO"/>
    <property type="match status" value="1"/>
</dbReference>
<evidence type="ECO:0000256" key="11">
    <source>
        <dbReference type="ARBA" id="ARBA00023136"/>
    </source>
</evidence>
<dbReference type="EMBL" id="JAENHO010000008">
    <property type="protein sequence ID" value="MBL7258124.1"/>
    <property type="molecule type" value="Genomic_DNA"/>
</dbReference>
<feature type="transmembrane region" description="Helical" evidence="14">
    <location>
        <begin position="343"/>
        <end position="365"/>
    </location>
</feature>
<feature type="transmembrane region" description="Helical" evidence="14">
    <location>
        <begin position="531"/>
        <end position="556"/>
    </location>
</feature>
<keyword evidence="16" id="KW-1185">Reference proteome</keyword>
<evidence type="ECO:0000256" key="9">
    <source>
        <dbReference type="ARBA" id="ARBA00023065"/>
    </source>
</evidence>
<dbReference type="PANTHER" id="PTHR40659">
    <property type="entry name" value="NICKEL/COBALT EFFLUX SYSTEM RCNA"/>
    <property type="match status" value="1"/>
</dbReference>
<reference evidence="15 16" key="1">
    <citation type="submission" date="2021-01" db="EMBL/GenBank/DDBJ databases">
        <title>Actinoplanes sp. nov. LDG1-01 isolated from lichen.</title>
        <authorList>
            <person name="Saeng-In P."/>
            <person name="Phongsopitanun W."/>
            <person name="Kanchanasin P."/>
            <person name="Yuki M."/>
            <person name="Kudo T."/>
            <person name="Ohkuma M."/>
            <person name="Tanasupawat S."/>
        </authorList>
    </citation>
    <scope>NUCLEOTIDE SEQUENCE [LARGE SCALE GENOMIC DNA]</scope>
    <source>
        <strain evidence="15 16">LDG1-01</strain>
    </source>
</reference>
<evidence type="ECO:0000256" key="1">
    <source>
        <dbReference type="ARBA" id="ARBA00002510"/>
    </source>
</evidence>
<evidence type="ECO:0000313" key="16">
    <source>
        <dbReference type="Proteomes" id="UP000598996"/>
    </source>
</evidence>
<keyword evidence="11 14" id="KW-0472">Membrane</keyword>
<evidence type="ECO:0000256" key="5">
    <source>
        <dbReference type="ARBA" id="ARBA00022475"/>
    </source>
</evidence>
<feature type="transmembrane region" description="Helical" evidence="14">
    <location>
        <begin position="377"/>
        <end position="400"/>
    </location>
</feature>
<keyword evidence="3" id="KW-0171">Cobalt transport</keyword>
<keyword evidence="9" id="KW-0406">Ion transport</keyword>
<evidence type="ECO:0000256" key="3">
    <source>
        <dbReference type="ARBA" id="ARBA00022426"/>
    </source>
</evidence>
<keyword evidence="12" id="KW-0170">Cobalt</keyword>
<keyword evidence="10" id="KW-0921">Nickel transport</keyword>
<evidence type="ECO:0000313" key="15">
    <source>
        <dbReference type="EMBL" id="MBL7258124.1"/>
    </source>
</evidence>
<feature type="compositionally biased region" description="Low complexity" evidence="13">
    <location>
        <begin position="183"/>
        <end position="197"/>
    </location>
</feature>
<feature type="compositionally biased region" description="Polar residues" evidence="13">
    <location>
        <begin position="228"/>
        <end position="243"/>
    </location>
</feature>
<feature type="transmembrane region" description="Helical" evidence="14">
    <location>
        <begin position="302"/>
        <end position="322"/>
    </location>
</feature>
<comment type="caution">
    <text evidence="15">The sequence shown here is derived from an EMBL/GenBank/DDBJ whole genome shotgun (WGS) entry which is preliminary data.</text>
</comment>
<evidence type="ECO:0000256" key="10">
    <source>
        <dbReference type="ARBA" id="ARBA00023112"/>
    </source>
</evidence>
<evidence type="ECO:0000256" key="4">
    <source>
        <dbReference type="ARBA" id="ARBA00022448"/>
    </source>
</evidence>
<keyword evidence="4" id="KW-0813">Transport</keyword>
<accession>A0ABS1VUF8</accession>
<keyword evidence="7 14" id="KW-0812">Transmembrane</keyword>
<feature type="compositionally biased region" description="Basic and acidic residues" evidence="13">
    <location>
        <begin position="466"/>
        <end position="482"/>
    </location>
</feature>
<comment type="function">
    <text evidence="1">Efflux system for nickel and cobalt.</text>
</comment>
<evidence type="ECO:0000256" key="7">
    <source>
        <dbReference type="ARBA" id="ARBA00022692"/>
    </source>
</evidence>
<sequence length="600" mass="61273">MFLPTRAPSARSVLLPTRGIGAQVPVVVDDQAAPPRRRNLRRLVVVAALTIVGFVTLPAGAAAAHPLGNFSVNRFAGLTLHPDRIDALVVADLAELPTLQDSAPSCTEAAEALRVSADGDRLQWTIKNSSLAYAAGAGGLRTTRLECRLSASVDISRPVRVEVANQFRDDRIGWRELVASGSGVKLSGSSLPSTSSSNELRTYPSDPLASPADTRTASFTAAPDAGEQTPTAAANRGEGSTTIAGDRGAGSTTIAGDRGAGSATVGPATAGRAVGDTGSTGLLAGAERRLEDLVGDRQLTPLVGLLAVLLSLLLGAAHAALPGHGKTVMAAYLAGSQGRPRDAVLVGATVTFTHTAGVIALGLLLTTVSSIAGESVLSWLGLASGTLVAAVGVGALISALRRHRAARHAHSRPVDAITDHEHSAHTHQHDDEHSHTETHMHDAAHSHGPAHSHGDAHSHGNAQLRGDAHSHDVAHSDGDGHSHSHGHGHSHSHTHGPGKWGIAGIGVAGGLVPSPSALVVLLGAAALGRTVFGVLLVLAYGLGMAATLTAAGLLLVRLRHRLEGRWRLADRWRTVSPPATAALIIVVGLGLAGRALAGVA</sequence>
<feature type="compositionally biased region" description="Basic and acidic residues" evidence="13">
    <location>
        <begin position="422"/>
        <end position="445"/>
    </location>
</feature>
<feature type="region of interest" description="Disordered" evidence="13">
    <location>
        <begin position="422"/>
        <end position="497"/>
    </location>
</feature>
<keyword evidence="6" id="KW-0533">Nickel</keyword>
<dbReference type="PANTHER" id="PTHR40659:SF1">
    <property type="entry name" value="NICKEL_COBALT EFFLUX SYSTEM RCNA"/>
    <property type="match status" value="1"/>
</dbReference>
<comment type="subcellular location">
    <subcellularLocation>
        <location evidence="2">Cell membrane</location>
        <topology evidence="2">Multi-pass membrane protein</topology>
    </subcellularLocation>
</comment>
<organism evidence="15 16">
    <name type="scientific">Paractinoplanes lichenicola</name>
    <dbReference type="NCBI Taxonomy" id="2802976"/>
    <lineage>
        <taxon>Bacteria</taxon>
        <taxon>Bacillati</taxon>
        <taxon>Actinomycetota</taxon>
        <taxon>Actinomycetes</taxon>
        <taxon>Micromonosporales</taxon>
        <taxon>Micromonosporaceae</taxon>
        <taxon>Paractinoplanes</taxon>
    </lineage>
</organism>
<dbReference type="InterPro" id="IPR011541">
    <property type="entry name" value="Ni/Co_transpt_high_affinity"/>
</dbReference>
<evidence type="ECO:0000256" key="2">
    <source>
        <dbReference type="ARBA" id="ARBA00004651"/>
    </source>
</evidence>
<evidence type="ECO:0000256" key="13">
    <source>
        <dbReference type="SAM" id="MobiDB-lite"/>
    </source>
</evidence>
<keyword evidence="5" id="KW-1003">Cell membrane</keyword>